<feature type="transmembrane region" description="Helical" evidence="1">
    <location>
        <begin position="53"/>
        <end position="73"/>
    </location>
</feature>
<dbReference type="AlphaFoldDB" id="A0A5B2V628"/>
<accession>A0A5B2V628</accession>
<dbReference type="RefSeq" id="WP_149821554.1">
    <property type="nucleotide sequence ID" value="NZ_VUOA01000040.1"/>
</dbReference>
<reference evidence="2 3" key="1">
    <citation type="submission" date="2019-09" db="EMBL/GenBank/DDBJ databases">
        <title>Salinarimonas rosea gen. nov., sp. nov., a new member of the a-2 subgroup of the Proteobacteria.</title>
        <authorList>
            <person name="Liu J."/>
        </authorList>
    </citation>
    <scope>NUCLEOTIDE SEQUENCE [LARGE SCALE GENOMIC DNA]</scope>
    <source>
        <strain evidence="2 3">BN140002</strain>
    </source>
</reference>
<feature type="transmembrane region" description="Helical" evidence="1">
    <location>
        <begin position="148"/>
        <end position="168"/>
    </location>
</feature>
<name>A0A5B2V628_9HYPH</name>
<gene>
    <name evidence="2" type="ORF">F0L46_21835</name>
</gene>
<keyword evidence="1" id="KW-0812">Transmembrane</keyword>
<feature type="transmembrane region" description="Helical" evidence="1">
    <location>
        <begin position="12"/>
        <end position="33"/>
    </location>
</feature>
<reference evidence="2 3" key="2">
    <citation type="submission" date="2019-09" db="EMBL/GenBank/DDBJ databases">
        <authorList>
            <person name="Jin C."/>
        </authorList>
    </citation>
    <scope>NUCLEOTIDE SEQUENCE [LARGE SCALE GENOMIC DNA]</scope>
    <source>
        <strain evidence="2 3">BN140002</strain>
    </source>
</reference>
<dbReference type="OrthoDB" id="7931992at2"/>
<feature type="transmembrane region" description="Helical" evidence="1">
    <location>
        <begin position="106"/>
        <end position="128"/>
    </location>
</feature>
<keyword evidence="1" id="KW-1133">Transmembrane helix</keyword>
<organism evidence="2 3">
    <name type="scientific">Salinarimonas soli</name>
    <dbReference type="NCBI Taxonomy" id="1638099"/>
    <lineage>
        <taxon>Bacteria</taxon>
        <taxon>Pseudomonadati</taxon>
        <taxon>Pseudomonadota</taxon>
        <taxon>Alphaproteobacteria</taxon>
        <taxon>Hyphomicrobiales</taxon>
        <taxon>Salinarimonadaceae</taxon>
        <taxon>Salinarimonas</taxon>
    </lineage>
</organism>
<dbReference type="EMBL" id="VUOA01000040">
    <property type="protein sequence ID" value="KAA2234983.1"/>
    <property type="molecule type" value="Genomic_DNA"/>
</dbReference>
<keyword evidence="1" id="KW-0472">Membrane</keyword>
<evidence type="ECO:0000313" key="3">
    <source>
        <dbReference type="Proteomes" id="UP000323142"/>
    </source>
</evidence>
<evidence type="ECO:0000256" key="1">
    <source>
        <dbReference type="SAM" id="Phobius"/>
    </source>
</evidence>
<proteinExistence type="predicted"/>
<comment type="caution">
    <text evidence="2">The sequence shown here is derived from an EMBL/GenBank/DDBJ whole genome shotgun (WGS) entry which is preliminary data.</text>
</comment>
<evidence type="ECO:0000313" key="2">
    <source>
        <dbReference type="EMBL" id="KAA2234983.1"/>
    </source>
</evidence>
<protein>
    <submittedName>
        <fullName evidence="2">Uncharacterized protein</fullName>
    </submittedName>
</protein>
<dbReference type="Proteomes" id="UP000323142">
    <property type="component" value="Unassembled WGS sequence"/>
</dbReference>
<sequence length="318" mass="34322">MPPSAETTPRGARIGAGVMAALFLLVGGLGLMAGLSGVRILLATPARLQDGCVALLMGVLFTAAGFGPLWFRWRVVDVDERRQREAGERHPGQPWMLRPDWAARRVVHSHAGIAAFLWLFCGGWWAGLAFIGTVNHAKILAEIGAHPGMALVGLLFPLVGLVALHLAVRTTLLWLRFGRSVLAIDTLPAWPGGAFRGRVRTRMPAALQGPLEAELQCHSVRWVTRRMRSNDGIRTETRCETTLLWAGATLIPGNCVMPARSGAVIPVEVAIPADRPPTTMGPSGGDGIEWTLHLRATDPRDPPYAASFPIPVYHRGGF</sequence>
<keyword evidence="3" id="KW-1185">Reference proteome</keyword>